<feature type="region of interest" description="Disordered" evidence="9">
    <location>
        <begin position="248"/>
        <end position="427"/>
    </location>
</feature>
<dbReference type="OrthoDB" id="2538017at2759"/>
<evidence type="ECO:0000313" key="11">
    <source>
        <dbReference type="Proteomes" id="UP000039324"/>
    </source>
</evidence>
<dbReference type="Proteomes" id="UP000039324">
    <property type="component" value="Unassembled WGS sequence"/>
</dbReference>
<dbReference type="EMBL" id="CDSF01000101">
    <property type="protein sequence ID" value="CEP00562.1"/>
    <property type="molecule type" value="Genomic_DNA"/>
</dbReference>
<dbReference type="STRING" id="37360.A0A0G4IZ54"/>
<evidence type="ECO:0000256" key="3">
    <source>
        <dbReference type="ARBA" id="ARBA00022816"/>
    </source>
</evidence>
<dbReference type="PANTHER" id="PTHR13437">
    <property type="entry name" value="NUCLEOPORIN P58/P45 NUCLEOPORIN-LIKE PROTEIN 1"/>
    <property type="match status" value="1"/>
</dbReference>
<keyword evidence="4" id="KW-0653">Protein transport</keyword>
<evidence type="ECO:0000256" key="6">
    <source>
        <dbReference type="ARBA" id="ARBA00023132"/>
    </source>
</evidence>
<proteinExistence type="predicted"/>
<gene>
    <name evidence="10" type="ORF">PBRA_001616</name>
</gene>
<dbReference type="InterPro" id="IPR025574">
    <property type="entry name" value="Nucleoporin_FG_rpt"/>
</dbReference>
<dbReference type="OMA" id="QIKRTRN"/>
<keyword evidence="7" id="KW-0539">Nucleus</keyword>
<dbReference type="GO" id="GO:0015031">
    <property type="term" value="P:protein transport"/>
    <property type="evidence" value="ECO:0007669"/>
    <property type="project" value="UniProtKB-KW"/>
</dbReference>
<dbReference type="InterPro" id="IPR024882">
    <property type="entry name" value="NUP58/p45/49"/>
</dbReference>
<dbReference type="GO" id="GO:0005643">
    <property type="term" value="C:nuclear pore"/>
    <property type="evidence" value="ECO:0007669"/>
    <property type="project" value="UniProtKB-SubCell"/>
</dbReference>
<protein>
    <submittedName>
        <fullName evidence="10">Uncharacterized protein</fullName>
    </submittedName>
</protein>
<dbReference type="GO" id="GO:0017056">
    <property type="term" value="F:structural constituent of nuclear pore"/>
    <property type="evidence" value="ECO:0007669"/>
    <property type="project" value="InterPro"/>
</dbReference>
<keyword evidence="3" id="KW-0509">mRNA transport</keyword>
<keyword evidence="11" id="KW-1185">Reference proteome</keyword>
<comment type="subcellular location">
    <subcellularLocation>
        <location evidence="1">Nucleus</location>
        <location evidence="1">Nuclear pore complex</location>
    </subcellularLocation>
</comment>
<name>A0A0G4IZ54_PLABS</name>
<evidence type="ECO:0000256" key="4">
    <source>
        <dbReference type="ARBA" id="ARBA00022927"/>
    </source>
</evidence>
<dbReference type="AlphaFoldDB" id="A0A0G4IZ54"/>
<evidence type="ECO:0000313" key="10">
    <source>
        <dbReference type="EMBL" id="CEP00562.1"/>
    </source>
</evidence>
<sequence length="427" mass="45631">MTSLFGGFGTTAAPSSGALTVPVTDEIVQLSTPFSKLPANRQADLERIDAEFQKQSLVSAEIDRLLEEAERNEAFSMADISRLEQRLKLLQLQIKRTRNSLLGFREEMRRELKHGEQALFANARLKHKSIQQLWPQLPSRYFFDKMEEFRGRITKLMQDVEDIQHHLSANPSQQSPPQMLHALLSNTHNEVVALSCEVARVHSIVNQQKETFIDEKISKKADPFEVAPKRDESVVQQQQLLLLTAPPAAQPGAAPASTYPALGAPPGQQQSTGFGATTGSGLFGVQPQSTPGMFGTQPTSLFGGSQQQQPPQQQQQSSSLFGSSTPGTASTLFGSNSAPAFGQTGQSATQPTSLFGQSTQQPGSASGFGASSTPQTNLFGSSATAAPQSSLFGGAAPASTGTMSLFGTSTQAPATTSTTPFQFGATR</sequence>
<dbReference type="GO" id="GO:0051028">
    <property type="term" value="P:mRNA transport"/>
    <property type="evidence" value="ECO:0007669"/>
    <property type="project" value="UniProtKB-KW"/>
</dbReference>
<dbReference type="Pfam" id="PF13634">
    <property type="entry name" value="Nucleoporin_FG"/>
    <property type="match status" value="1"/>
</dbReference>
<feature type="compositionally biased region" description="Low complexity" evidence="9">
    <location>
        <begin position="300"/>
        <end position="324"/>
    </location>
</feature>
<evidence type="ECO:0000256" key="5">
    <source>
        <dbReference type="ARBA" id="ARBA00023010"/>
    </source>
</evidence>
<keyword evidence="8" id="KW-0175">Coiled coil</keyword>
<keyword evidence="2" id="KW-0813">Transport</keyword>
<accession>A0A0G4IZ54</accession>
<feature type="compositionally biased region" description="Low complexity" evidence="9">
    <location>
        <begin position="408"/>
        <end position="427"/>
    </location>
</feature>
<evidence type="ECO:0000256" key="1">
    <source>
        <dbReference type="ARBA" id="ARBA00004567"/>
    </source>
</evidence>
<feature type="coiled-coil region" evidence="8">
    <location>
        <begin position="66"/>
        <end position="100"/>
    </location>
</feature>
<organism evidence="10 11">
    <name type="scientific">Plasmodiophora brassicae</name>
    <name type="common">Clubroot disease agent</name>
    <dbReference type="NCBI Taxonomy" id="37360"/>
    <lineage>
        <taxon>Eukaryota</taxon>
        <taxon>Sar</taxon>
        <taxon>Rhizaria</taxon>
        <taxon>Endomyxa</taxon>
        <taxon>Phytomyxea</taxon>
        <taxon>Plasmodiophorida</taxon>
        <taxon>Plasmodiophoridae</taxon>
        <taxon>Plasmodiophora</taxon>
    </lineage>
</organism>
<evidence type="ECO:0000256" key="8">
    <source>
        <dbReference type="SAM" id="Coils"/>
    </source>
</evidence>
<evidence type="ECO:0000256" key="9">
    <source>
        <dbReference type="SAM" id="MobiDB-lite"/>
    </source>
</evidence>
<keyword evidence="6" id="KW-0906">Nuclear pore complex</keyword>
<evidence type="ECO:0000256" key="7">
    <source>
        <dbReference type="ARBA" id="ARBA00023242"/>
    </source>
</evidence>
<feature type="compositionally biased region" description="Polar residues" evidence="9">
    <location>
        <begin position="325"/>
        <end position="391"/>
    </location>
</feature>
<dbReference type="Gene3D" id="6.10.140.1350">
    <property type="match status" value="1"/>
</dbReference>
<dbReference type="PANTHER" id="PTHR13437:SF2">
    <property type="entry name" value="NUCLEOPORIN P58_P45"/>
    <property type="match status" value="1"/>
</dbReference>
<reference evidence="10 11" key="1">
    <citation type="submission" date="2015-02" db="EMBL/GenBank/DDBJ databases">
        <authorList>
            <person name="Chooi Y.-H."/>
        </authorList>
    </citation>
    <scope>NUCLEOTIDE SEQUENCE [LARGE SCALE GENOMIC DNA]</scope>
    <source>
        <strain evidence="10">E3</strain>
    </source>
</reference>
<feature type="compositionally biased region" description="Polar residues" evidence="9">
    <location>
        <begin position="283"/>
        <end position="299"/>
    </location>
</feature>
<dbReference type="GO" id="GO:0008139">
    <property type="term" value="F:nuclear localization sequence binding"/>
    <property type="evidence" value="ECO:0007669"/>
    <property type="project" value="InterPro"/>
</dbReference>
<keyword evidence="5" id="KW-0811">Translocation</keyword>
<evidence type="ECO:0000256" key="2">
    <source>
        <dbReference type="ARBA" id="ARBA00022448"/>
    </source>
</evidence>